<dbReference type="EMBL" id="JACCHK010000001">
    <property type="protein sequence ID" value="NYH41872.1"/>
    <property type="molecule type" value="Genomic_DNA"/>
</dbReference>
<dbReference type="RefSeq" id="WP_179779793.1">
    <property type="nucleotide sequence ID" value="NZ_JACCHK010000001.1"/>
</dbReference>
<protein>
    <submittedName>
        <fullName evidence="1">Uncharacterized protein</fullName>
    </submittedName>
</protein>
<gene>
    <name evidence="1" type="ORF">HNR22_001599</name>
</gene>
<sequence length="219" mass="24561">METKILIDDRPIVRESFTAGPAAPPEHLLGIDHRLHADPEPHEVRLAEAECTEGCCGALYVTIQRCGDEVVWRDWRDPDDFHLSVPTFTFDAAQYDAEITRAESDRSWEWHESTVARLVRERLKSEPDLLGRWDCHPVWVEARPGERGRIHVSYFFPQFPSVGDGPWLQFVAVLDVPAGEPTTVADALAGNLCASDPRRYDRVAGGSPGAAEELGHQWP</sequence>
<evidence type="ECO:0000313" key="1">
    <source>
        <dbReference type="EMBL" id="NYH41872.1"/>
    </source>
</evidence>
<proteinExistence type="predicted"/>
<keyword evidence="2" id="KW-1185">Reference proteome</keyword>
<organism evidence="1 2">
    <name type="scientific">Micromonospora jinlongensis</name>
    <dbReference type="NCBI Taxonomy" id="1287877"/>
    <lineage>
        <taxon>Bacteria</taxon>
        <taxon>Bacillati</taxon>
        <taxon>Actinomycetota</taxon>
        <taxon>Actinomycetes</taxon>
        <taxon>Micromonosporales</taxon>
        <taxon>Micromonosporaceae</taxon>
        <taxon>Micromonospora</taxon>
    </lineage>
</organism>
<dbReference type="AlphaFoldDB" id="A0A7Y9WZV8"/>
<dbReference type="Proteomes" id="UP000523545">
    <property type="component" value="Unassembled WGS sequence"/>
</dbReference>
<reference evidence="1 2" key="1">
    <citation type="submission" date="2020-07" db="EMBL/GenBank/DDBJ databases">
        <title>Sequencing the genomes of 1000 actinobacteria strains.</title>
        <authorList>
            <person name="Klenk H.-P."/>
        </authorList>
    </citation>
    <scope>NUCLEOTIDE SEQUENCE [LARGE SCALE GENOMIC DNA]</scope>
    <source>
        <strain evidence="1 2">DSM 45876</strain>
    </source>
</reference>
<evidence type="ECO:0000313" key="2">
    <source>
        <dbReference type="Proteomes" id="UP000523545"/>
    </source>
</evidence>
<accession>A0A7Y9WZV8</accession>
<comment type="caution">
    <text evidence="1">The sequence shown here is derived from an EMBL/GenBank/DDBJ whole genome shotgun (WGS) entry which is preliminary data.</text>
</comment>
<name>A0A7Y9WZV8_9ACTN</name>